<proteinExistence type="predicted"/>
<protein>
    <submittedName>
        <fullName evidence="1">Uncharacterized protein</fullName>
    </submittedName>
</protein>
<sequence length="66" mass="6830">MENPSGPGALLGFISLIASYTSLSVNSTTNISLSCSFIPLSSAHSDSQMETVETAPPVVGLLNNFL</sequence>
<evidence type="ECO:0000313" key="1">
    <source>
        <dbReference type="EMBL" id="JAD74142.1"/>
    </source>
</evidence>
<organism evidence="1">
    <name type="scientific">Arundo donax</name>
    <name type="common">Giant reed</name>
    <name type="synonym">Donax arundinaceus</name>
    <dbReference type="NCBI Taxonomy" id="35708"/>
    <lineage>
        <taxon>Eukaryota</taxon>
        <taxon>Viridiplantae</taxon>
        <taxon>Streptophyta</taxon>
        <taxon>Embryophyta</taxon>
        <taxon>Tracheophyta</taxon>
        <taxon>Spermatophyta</taxon>
        <taxon>Magnoliopsida</taxon>
        <taxon>Liliopsida</taxon>
        <taxon>Poales</taxon>
        <taxon>Poaceae</taxon>
        <taxon>PACMAD clade</taxon>
        <taxon>Arundinoideae</taxon>
        <taxon>Arundineae</taxon>
        <taxon>Arundo</taxon>
    </lineage>
</organism>
<reference evidence="1" key="2">
    <citation type="journal article" date="2015" name="Data Brief">
        <title>Shoot transcriptome of the giant reed, Arundo donax.</title>
        <authorList>
            <person name="Barrero R.A."/>
            <person name="Guerrero F.D."/>
            <person name="Moolhuijzen P."/>
            <person name="Goolsby J.A."/>
            <person name="Tidwell J."/>
            <person name="Bellgard S.E."/>
            <person name="Bellgard M.I."/>
        </authorList>
    </citation>
    <scope>NUCLEOTIDE SEQUENCE</scope>
    <source>
        <tissue evidence="1">Shoot tissue taken approximately 20 cm above the soil surface</tissue>
    </source>
</reference>
<reference evidence="1" key="1">
    <citation type="submission" date="2014-09" db="EMBL/GenBank/DDBJ databases">
        <authorList>
            <person name="Magalhaes I.L.F."/>
            <person name="Oliveira U."/>
            <person name="Santos F.R."/>
            <person name="Vidigal T.H.D.A."/>
            <person name="Brescovit A.D."/>
            <person name="Santos A.J."/>
        </authorList>
    </citation>
    <scope>NUCLEOTIDE SEQUENCE</scope>
    <source>
        <tissue evidence="1">Shoot tissue taken approximately 20 cm above the soil surface</tissue>
    </source>
</reference>
<dbReference type="EMBL" id="GBRH01223753">
    <property type="protein sequence ID" value="JAD74142.1"/>
    <property type="molecule type" value="Transcribed_RNA"/>
</dbReference>
<accession>A0A0A9CRP4</accession>
<dbReference type="AlphaFoldDB" id="A0A0A9CRP4"/>
<name>A0A0A9CRP4_ARUDO</name>